<keyword evidence="1 10" id="KW-0963">Cytoplasm</keyword>
<comment type="pathway">
    <text evidence="10">Metabolic intermediate biosynthesis; 5-phospho-alpha-D-ribose 1-diphosphate biosynthesis; 5-phospho-alpha-D-ribose 1-diphosphate from D-ribose 5-phosphate (route I): step 1/1.</text>
</comment>
<dbReference type="Pfam" id="PF00156">
    <property type="entry name" value="Pribosyltran"/>
    <property type="match status" value="1"/>
</dbReference>
<dbReference type="GO" id="GO:0002189">
    <property type="term" value="C:ribose phosphate diphosphokinase complex"/>
    <property type="evidence" value="ECO:0007669"/>
    <property type="project" value="TreeGrafter"/>
</dbReference>
<dbReference type="GO" id="GO:0004749">
    <property type="term" value="F:ribose phosphate diphosphokinase activity"/>
    <property type="evidence" value="ECO:0007669"/>
    <property type="project" value="UniProtKB-UniRule"/>
</dbReference>
<feature type="binding site" evidence="10">
    <location>
        <position position="180"/>
    </location>
    <ligand>
        <name>Mg(2+)</name>
        <dbReference type="ChEBI" id="CHEBI:18420"/>
        <label>2</label>
    </ligand>
</feature>
<evidence type="ECO:0000256" key="10">
    <source>
        <dbReference type="HAMAP-Rule" id="MF_00583"/>
    </source>
</evidence>
<dbReference type="STRING" id="1227492.C482_05076"/>
<dbReference type="GO" id="GO:0000287">
    <property type="term" value="F:magnesium ion binding"/>
    <property type="evidence" value="ECO:0007669"/>
    <property type="project" value="UniProtKB-UniRule"/>
</dbReference>
<dbReference type="RefSeq" id="WP_006166378.1">
    <property type="nucleotide sequence ID" value="NZ_AOIN01000035.1"/>
</dbReference>
<evidence type="ECO:0000256" key="2">
    <source>
        <dbReference type="ARBA" id="ARBA00022679"/>
    </source>
</evidence>
<accession>M0AXH8</accession>
<dbReference type="InterPro" id="IPR029099">
    <property type="entry name" value="Pribosyltran_N"/>
</dbReference>
<feature type="binding site" evidence="10">
    <location>
        <position position="142"/>
    </location>
    <ligand>
        <name>Mg(2+)</name>
        <dbReference type="ChEBI" id="CHEBI:18420"/>
        <label>1</label>
    </ligand>
</feature>
<dbReference type="AlphaFoldDB" id="M0AXH8"/>
<feature type="domain" description="Ribose-phosphate pyrophosphokinase N-terminal" evidence="13">
    <location>
        <begin position="67"/>
        <end position="130"/>
    </location>
</feature>
<dbReference type="HAMAP" id="MF_00583_A">
    <property type="entry name" value="RibP_PPkinase_A"/>
    <property type="match status" value="1"/>
</dbReference>
<dbReference type="Proteomes" id="UP000011693">
    <property type="component" value="Unassembled WGS sequence"/>
</dbReference>
<comment type="similarity">
    <text evidence="10">Belongs to the ribose-phosphate pyrophosphokinase family. Class III (archaeal) subfamily.</text>
</comment>
<dbReference type="GO" id="GO:0016301">
    <property type="term" value="F:kinase activity"/>
    <property type="evidence" value="ECO:0007669"/>
    <property type="project" value="UniProtKB-KW"/>
</dbReference>
<comment type="catalytic activity">
    <reaction evidence="9 10">
        <text>D-ribose 5-phosphate + ATP = 5-phospho-alpha-D-ribose 1-diphosphate + AMP + H(+)</text>
        <dbReference type="Rhea" id="RHEA:15609"/>
        <dbReference type="ChEBI" id="CHEBI:15378"/>
        <dbReference type="ChEBI" id="CHEBI:30616"/>
        <dbReference type="ChEBI" id="CHEBI:58017"/>
        <dbReference type="ChEBI" id="CHEBI:78346"/>
        <dbReference type="ChEBI" id="CHEBI:456215"/>
        <dbReference type="EC" id="2.7.6.1"/>
    </reaction>
</comment>
<dbReference type="EMBL" id="AOIN01000035">
    <property type="protein sequence ID" value="ELZ03002.1"/>
    <property type="molecule type" value="Genomic_DNA"/>
</dbReference>
<evidence type="ECO:0000256" key="11">
    <source>
        <dbReference type="SAM" id="MobiDB-lite"/>
    </source>
</evidence>
<dbReference type="PATRIC" id="fig|1227492.4.peg.980"/>
<dbReference type="SUPFAM" id="SSF53271">
    <property type="entry name" value="PRTase-like"/>
    <property type="match status" value="1"/>
</dbReference>
<keyword evidence="5 10" id="KW-0547">Nucleotide-binding</keyword>
<dbReference type="UniPathway" id="UPA00087">
    <property type="reaction ID" value="UER00172"/>
</dbReference>
<feature type="binding site" evidence="10">
    <location>
        <begin position="33"/>
        <end position="35"/>
    </location>
    <ligand>
        <name>ATP</name>
        <dbReference type="ChEBI" id="CHEBI:30616"/>
    </ligand>
</feature>
<dbReference type="GO" id="GO:0005737">
    <property type="term" value="C:cytoplasm"/>
    <property type="evidence" value="ECO:0007669"/>
    <property type="project" value="UniProtKB-SubCell"/>
</dbReference>
<evidence type="ECO:0000313" key="15">
    <source>
        <dbReference type="Proteomes" id="UP000011693"/>
    </source>
</evidence>
<feature type="active site" evidence="10">
    <location>
        <position position="206"/>
    </location>
</feature>
<keyword evidence="15" id="KW-1185">Reference proteome</keyword>
<sequence>MIISGAASQALAAALARELEEPLARAEYDRFPDGELLASVPDLASVGDGGDSDNSTDDTNTGTNTDRAIIVASTVSSDAHLELLQLQDAAREAGISEVVTVLPYMGYARQDKAFDTGHPISARAVARAISSTTDRVLTVTPHEEAVCEFFEPTATAVDAADRLAEPLPDDLTDPVFLSPDAGAIDLAETVRNAYGNGAGETDYFEKVRHSGTEVEITPSDVDVEGRDVVVADDIIATGSTMSEAVGVLQERGVGRVFVTCVHPLLANNAVTKLSQAGVEAIYGTDTIERQQSAVSVAPSIAAEL</sequence>
<keyword evidence="6 10" id="KW-0418">Kinase</keyword>
<comment type="caution">
    <text evidence="10">Lacks conserved residue(s) required for the propagation of feature annotation.</text>
</comment>
<evidence type="ECO:0000256" key="4">
    <source>
        <dbReference type="ARBA" id="ARBA00022727"/>
    </source>
</evidence>
<evidence type="ECO:0000256" key="5">
    <source>
        <dbReference type="ARBA" id="ARBA00022741"/>
    </source>
</evidence>
<feature type="binding site" evidence="10">
    <location>
        <begin position="109"/>
        <end position="110"/>
    </location>
    <ligand>
        <name>ATP</name>
        <dbReference type="ChEBI" id="CHEBI:30616"/>
    </ligand>
</feature>
<keyword evidence="3 10" id="KW-0479">Metal-binding</keyword>
<protein>
    <recommendedName>
        <fullName evidence="10">Ribose-phosphate pyrophosphokinase</fullName>
        <shortName evidence="10">RPPK</shortName>
        <ecNumber evidence="10">2.7.6.1</ecNumber>
    </recommendedName>
    <alternativeName>
        <fullName evidence="10">5-phospho-D-ribosyl alpha-1-diphosphate synthase</fullName>
    </alternativeName>
    <alternativeName>
        <fullName evidence="10">Phosphoribosyl diphosphate synthase</fullName>
    </alternativeName>
    <alternativeName>
        <fullName evidence="10">Phosphoribosyl pyrophosphate synthase</fullName>
        <shortName evidence="10">P-Rib-PP synthase</shortName>
        <shortName evidence="10">PRPP synthase</shortName>
        <shortName evidence="10">PRPPase</shortName>
    </alternativeName>
</protein>
<comment type="function">
    <text evidence="10">Involved in the biosynthesis of the central metabolite phospho-alpha-D-ribosyl-1-pyrophosphate (PRPP) via the transfer of pyrophosphoryl group from ATP to 1-hydroxyl of ribose-5-phosphate (Rib-5-P).</text>
</comment>
<evidence type="ECO:0000256" key="6">
    <source>
        <dbReference type="ARBA" id="ARBA00022777"/>
    </source>
</evidence>
<dbReference type="Pfam" id="PF13793">
    <property type="entry name" value="Pribosyltran_N"/>
    <property type="match status" value="1"/>
</dbReference>
<dbReference type="NCBIfam" id="TIGR01251">
    <property type="entry name" value="ribP_PPkin"/>
    <property type="match status" value="1"/>
</dbReference>
<dbReference type="OrthoDB" id="371997at2157"/>
<feature type="domain" description="Phosphoribosyltransferase" evidence="12">
    <location>
        <begin position="157"/>
        <end position="273"/>
    </location>
</feature>
<dbReference type="PANTHER" id="PTHR10210">
    <property type="entry name" value="RIBOSE-PHOSPHATE DIPHOSPHOKINASE FAMILY MEMBER"/>
    <property type="match status" value="1"/>
</dbReference>
<dbReference type="InterPro" id="IPR005946">
    <property type="entry name" value="Rib-P_diPkinase"/>
</dbReference>
<feature type="region of interest" description="Disordered" evidence="11">
    <location>
        <begin position="42"/>
        <end position="64"/>
    </location>
</feature>
<evidence type="ECO:0000259" key="12">
    <source>
        <dbReference type="Pfam" id="PF00156"/>
    </source>
</evidence>
<evidence type="ECO:0000256" key="3">
    <source>
        <dbReference type="ARBA" id="ARBA00022723"/>
    </source>
</evidence>
<evidence type="ECO:0000256" key="8">
    <source>
        <dbReference type="ARBA" id="ARBA00022842"/>
    </source>
</evidence>
<dbReference type="CDD" id="cd06223">
    <property type="entry name" value="PRTases_typeI"/>
    <property type="match status" value="1"/>
</dbReference>
<keyword evidence="4 10" id="KW-0545">Nucleotide biosynthesis</keyword>
<evidence type="ECO:0000313" key="14">
    <source>
        <dbReference type="EMBL" id="ELZ03002.1"/>
    </source>
</evidence>
<dbReference type="PANTHER" id="PTHR10210:SF32">
    <property type="entry name" value="RIBOSE-PHOSPHATE PYROPHOSPHOKINASE 2"/>
    <property type="match status" value="1"/>
</dbReference>
<evidence type="ECO:0000259" key="13">
    <source>
        <dbReference type="Pfam" id="PF13793"/>
    </source>
</evidence>
<keyword evidence="8 10" id="KW-0460">Magnesium</keyword>
<proteinExistence type="inferred from homology"/>
<name>M0AXH8_9EURY</name>
<dbReference type="InterPro" id="IPR037514">
    <property type="entry name" value="Rib-P_diPkinase_arc"/>
</dbReference>
<keyword evidence="2 10" id="KW-0808">Transferase</keyword>
<dbReference type="SMART" id="SM01400">
    <property type="entry name" value="Pribosyltran_N"/>
    <property type="match status" value="1"/>
</dbReference>
<reference evidence="14 15" key="1">
    <citation type="journal article" date="2014" name="PLoS Genet.">
        <title>Phylogenetically driven sequencing of extremely halophilic archaea reveals strategies for static and dynamic osmo-response.</title>
        <authorList>
            <person name="Becker E.A."/>
            <person name="Seitzer P.M."/>
            <person name="Tritt A."/>
            <person name="Larsen D."/>
            <person name="Krusor M."/>
            <person name="Yao A.I."/>
            <person name="Wu D."/>
            <person name="Madern D."/>
            <person name="Eisen J.A."/>
            <person name="Darling A.E."/>
            <person name="Facciotti M.T."/>
        </authorList>
    </citation>
    <scope>NUCLEOTIDE SEQUENCE [LARGE SCALE GENOMIC DNA]</scope>
    <source>
        <strain evidence="14 15">JCM 10990</strain>
    </source>
</reference>
<dbReference type="InterPro" id="IPR000836">
    <property type="entry name" value="PRTase_dom"/>
</dbReference>
<dbReference type="Gene3D" id="3.40.50.2020">
    <property type="match status" value="2"/>
</dbReference>
<feature type="binding site" evidence="10">
    <location>
        <position position="208"/>
    </location>
    <ligand>
        <name>D-ribose 5-phosphate</name>
        <dbReference type="ChEBI" id="CHEBI:78346"/>
    </ligand>
</feature>
<dbReference type="GO" id="GO:0005524">
    <property type="term" value="F:ATP binding"/>
    <property type="evidence" value="ECO:0007669"/>
    <property type="project" value="UniProtKB-KW"/>
</dbReference>
<evidence type="ECO:0000256" key="1">
    <source>
        <dbReference type="ARBA" id="ARBA00022490"/>
    </source>
</evidence>
<comment type="cofactor">
    <cofactor evidence="10">
        <name>Mg(2+)</name>
        <dbReference type="ChEBI" id="CHEBI:18420"/>
    </cofactor>
    <text evidence="10">Binds 2 Mg(2+) ions per subunit.</text>
</comment>
<evidence type="ECO:0000256" key="9">
    <source>
        <dbReference type="ARBA" id="ARBA00049535"/>
    </source>
</evidence>
<keyword evidence="7 10" id="KW-0067">ATP-binding</keyword>
<evidence type="ECO:0000256" key="7">
    <source>
        <dbReference type="ARBA" id="ARBA00022840"/>
    </source>
</evidence>
<organism evidence="14 15">
    <name type="scientific">Natrialba chahannaoensis JCM 10990</name>
    <dbReference type="NCBI Taxonomy" id="1227492"/>
    <lineage>
        <taxon>Archaea</taxon>
        <taxon>Methanobacteriati</taxon>
        <taxon>Methanobacteriota</taxon>
        <taxon>Stenosarchaea group</taxon>
        <taxon>Halobacteria</taxon>
        <taxon>Halobacteriales</taxon>
        <taxon>Natrialbaceae</taxon>
        <taxon>Natrialba</taxon>
    </lineage>
</organism>
<dbReference type="EC" id="2.7.6.1" evidence="10"/>
<comment type="caution">
    <text evidence="14">The sequence shown here is derived from an EMBL/GenBank/DDBJ whole genome shotgun (WGS) entry which is preliminary data.</text>
</comment>
<comment type="subcellular location">
    <subcellularLocation>
        <location evidence="10">Cytoplasm</location>
    </subcellularLocation>
</comment>
<dbReference type="InterPro" id="IPR029057">
    <property type="entry name" value="PRTase-like"/>
</dbReference>
<dbReference type="GO" id="GO:0006164">
    <property type="term" value="P:purine nucleotide biosynthetic process"/>
    <property type="evidence" value="ECO:0007669"/>
    <property type="project" value="TreeGrafter"/>
</dbReference>
<dbReference type="GO" id="GO:0006015">
    <property type="term" value="P:5-phosphoribose 1-diphosphate biosynthetic process"/>
    <property type="evidence" value="ECO:0007669"/>
    <property type="project" value="UniProtKB-UniRule"/>
</dbReference>
<gene>
    <name evidence="10" type="primary">prs</name>
    <name evidence="14" type="ORF">C482_05076</name>
</gene>
<feature type="binding site" evidence="10">
    <location>
        <position position="232"/>
    </location>
    <ligand>
        <name>D-ribose 5-phosphate</name>
        <dbReference type="ChEBI" id="CHEBI:78346"/>
    </ligand>
</feature>